<name>A0A380TIX9_9ZZZZ</name>
<organism evidence="1">
    <name type="scientific">metagenome</name>
    <dbReference type="NCBI Taxonomy" id="256318"/>
    <lineage>
        <taxon>unclassified sequences</taxon>
        <taxon>metagenomes</taxon>
    </lineage>
</organism>
<gene>
    <name evidence="1" type="ORF">DF3PB_470005</name>
</gene>
<evidence type="ECO:0000313" key="1">
    <source>
        <dbReference type="EMBL" id="SUS07594.1"/>
    </source>
</evidence>
<reference evidence="1" key="1">
    <citation type="submission" date="2018-07" db="EMBL/GenBank/DDBJ databases">
        <authorList>
            <person name="Quirk P.G."/>
            <person name="Krulwich T.A."/>
        </authorList>
    </citation>
    <scope>NUCLEOTIDE SEQUENCE</scope>
</reference>
<dbReference type="EMBL" id="UIDG01000412">
    <property type="protein sequence ID" value="SUS07594.1"/>
    <property type="molecule type" value="Genomic_DNA"/>
</dbReference>
<dbReference type="AlphaFoldDB" id="A0A380TIX9"/>
<proteinExistence type="predicted"/>
<sequence>MGVFFNRSQGIAYDSVCDYIRRATQATPTAPAFATTGSEQASLDLTGK</sequence>
<accession>A0A380TIX9</accession>
<protein>
    <submittedName>
        <fullName evidence="1">Uncharacterized protein</fullName>
    </submittedName>
</protein>